<evidence type="ECO:0000259" key="4">
    <source>
        <dbReference type="Pfam" id="PF14372"/>
    </source>
</evidence>
<gene>
    <name evidence="5" type="ORF">PVK06_046800</name>
</gene>
<protein>
    <recommendedName>
        <fullName evidence="7">Zinc finger BED domain-containing protein RICESLEEPER 2-like</fullName>
    </recommendedName>
</protein>
<sequence>METGASTTNLNNHLKTCSKKPRGNTSDLKQAELAFTKSRQENVDLATWVFNQDDIRNALINMIITDELPFNFVEGEGFKFFISIACPRFHLPSHWTIRKGCLDLFNSMKNTLKQSFQKETSRICLTTDTWTSLQRISYMVLTAHWIDDEWKLQKRIINFFPISAHRGESIGQALEKCLRDWGIEKVFAITVDNASSNNVAVDYLRKKLVHRKACVANGKYIHMRCAAHIINLIVQEGVKDASISVDRVRGAVRYIRASPSRLFKFNHRAKEEMVGTKAHLCLDVPTRWNSTYMMLNVAEKYECVFEAYVHDDHNFFLDLSGGYGVSTCDDWENVRRVTKVLEPFHELTLKVSGSLHVTSNTFFEVVTGVHCLLDGWKHCGDLDIMSMASKMNDKYKKYWGDSKVMNLLIYLAVIFDPRRKIDFLAFGVNLLFPTIADDIIRMVNRELHYLFDEYSAIIEGNHHMNVEVESNFPIRAPSSSENEIDQVKPKIGLVMQQYMKKKQRVGLESKSELDRYLGEDCENNSDSFDLLLWWKVNSPRFPIVAQMARDVLSVPISTVASESAFSTSGRVLDNFRISLTPSMVEALVCTQDWLRRSKDPINLEEYVEELQNIDDELSVLSTVFEEDEA</sequence>
<dbReference type="InterPro" id="IPR025525">
    <property type="entry name" value="hAT-like_transposase_RNase-H"/>
</dbReference>
<evidence type="ECO:0000259" key="3">
    <source>
        <dbReference type="Pfam" id="PF05699"/>
    </source>
</evidence>
<dbReference type="Pfam" id="PF05699">
    <property type="entry name" value="Dimer_Tnp_hAT"/>
    <property type="match status" value="1"/>
</dbReference>
<evidence type="ECO:0008006" key="7">
    <source>
        <dbReference type="Google" id="ProtNLM"/>
    </source>
</evidence>
<keyword evidence="6" id="KW-1185">Reference proteome</keyword>
<dbReference type="EMBL" id="JARKNE010000013">
    <property type="protein sequence ID" value="KAK5770647.1"/>
    <property type="molecule type" value="Genomic_DNA"/>
</dbReference>
<evidence type="ECO:0000256" key="1">
    <source>
        <dbReference type="ARBA" id="ARBA00023125"/>
    </source>
</evidence>
<dbReference type="InterPro" id="IPR012337">
    <property type="entry name" value="RNaseH-like_sf"/>
</dbReference>
<name>A0ABR0MC01_GOSAR</name>
<evidence type="ECO:0000313" key="6">
    <source>
        <dbReference type="Proteomes" id="UP001358586"/>
    </source>
</evidence>
<feature type="compositionally biased region" description="Polar residues" evidence="2">
    <location>
        <begin position="1"/>
        <end position="15"/>
    </location>
</feature>
<accession>A0ABR0MC01</accession>
<keyword evidence="1" id="KW-0238">DNA-binding</keyword>
<proteinExistence type="predicted"/>
<comment type="caution">
    <text evidence="5">The sequence shown here is derived from an EMBL/GenBank/DDBJ whole genome shotgun (WGS) entry which is preliminary data.</text>
</comment>
<dbReference type="InterPro" id="IPR008906">
    <property type="entry name" value="HATC_C_dom"/>
</dbReference>
<dbReference type="PANTHER" id="PTHR46481">
    <property type="entry name" value="ZINC FINGER BED DOMAIN-CONTAINING PROTEIN 4"/>
    <property type="match status" value="1"/>
</dbReference>
<dbReference type="Pfam" id="PF14372">
    <property type="entry name" value="hAT-like_RNase-H"/>
    <property type="match status" value="1"/>
</dbReference>
<feature type="domain" description="HAT C-terminal dimerisation" evidence="3">
    <location>
        <begin position="512"/>
        <end position="594"/>
    </location>
</feature>
<organism evidence="5 6">
    <name type="scientific">Gossypium arboreum</name>
    <name type="common">Tree cotton</name>
    <name type="synonym">Gossypium nanking</name>
    <dbReference type="NCBI Taxonomy" id="29729"/>
    <lineage>
        <taxon>Eukaryota</taxon>
        <taxon>Viridiplantae</taxon>
        <taxon>Streptophyta</taxon>
        <taxon>Embryophyta</taxon>
        <taxon>Tracheophyta</taxon>
        <taxon>Spermatophyta</taxon>
        <taxon>Magnoliopsida</taxon>
        <taxon>eudicotyledons</taxon>
        <taxon>Gunneridae</taxon>
        <taxon>Pentapetalae</taxon>
        <taxon>rosids</taxon>
        <taxon>malvids</taxon>
        <taxon>Malvales</taxon>
        <taxon>Malvaceae</taxon>
        <taxon>Malvoideae</taxon>
        <taxon>Gossypium</taxon>
    </lineage>
</organism>
<dbReference type="PANTHER" id="PTHR46481:SF7">
    <property type="entry name" value="ZINC FINGER BED DOMAIN-CONTAINING PROTEIN RICESLEEPER 2-LIKE"/>
    <property type="match status" value="1"/>
</dbReference>
<reference evidence="5 6" key="1">
    <citation type="submission" date="2023-03" db="EMBL/GenBank/DDBJ databases">
        <title>WGS of Gossypium arboreum.</title>
        <authorList>
            <person name="Yu D."/>
        </authorList>
    </citation>
    <scope>NUCLEOTIDE SEQUENCE [LARGE SCALE GENOMIC DNA]</scope>
    <source>
        <tissue evidence="5">Leaf</tissue>
    </source>
</reference>
<feature type="region of interest" description="Disordered" evidence="2">
    <location>
        <begin position="1"/>
        <end position="25"/>
    </location>
</feature>
<dbReference type="SUPFAM" id="SSF140996">
    <property type="entry name" value="Hermes dimerisation domain"/>
    <property type="match status" value="1"/>
</dbReference>
<feature type="domain" description="hAT-like transposase RNase-H fold" evidence="4">
    <location>
        <begin position="352"/>
        <end position="454"/>
    </location>
</feature>
<dbReference type="Proteomes" id="UP001358586">
    <property type="component" value="Chromosome 13"/>
</dbReference>
<dbReference type="SUPFAM" id="SSF53098">
    <property type="entry name" value="Ribonuclease H-like"/>
    <property type="match status" value="1"/>
</dbReference>
<dbReference type="InterPro" id="IPR052035">
    <property type="entry name" value="ZnF_BED_domain_contain"/>
</dbReference>
<evidence type="ECO:0000256" key="2">
    <source>
        <dbReference type="SAM" id="MobiDB-lite"/>
    </source>
</evidence>
<evidence type="ECO:0000313" key="5">
    <source>
        <dbReference type="EMBL" id="KAK5770647.1"/>
    </source>
</evidence>